<dbReference type="Proteomes" id="UP000012045">
    <property type="component" value="Unassembled WGS sequence"/>
</dbReference>
<proteinExistence type="predicted"/>
<accession>M7U1R0</accession>
<dbReference type="AlphaFoldDB" id="M7U1R0"/>
<organism evidence="2 3">
    <name type="scientific">Botryotinia fuckeliana (strain BcDW1)</name>
    <name type="common">Noble rot fungus</name>
    <name type="synonym">Botrytis cinerea</name>
    <dbReference type="NCBI Taxonomy" id="1290391"/>
    <lineage>
        <taxon>Eukaryota</taxon>
        <taxon>Fungi</taxon>
        <taxon>Dikarya</taxon>
        <taxon>Ascomycota</taxon>
        <taxon>Pezizomycotina</taxon>
        <taxon>Leotiomycetes</taxon>
        <taxon>Helotiales</taxon>
        <taxon>Sclerotiniaceae</taxon>
        <taxon>Botrytis</taxon>
    </lineage>
</organism>
<keyword evidence="1" id="KW-0732">Signal</keyword>
<feature type="signal peptide" evidence="1">
    <location>
        <begin position="1"/>
        <end position="21"/>
    </location>
</feature>
<evidence type="ECO:0000256" key="1">
    <source>
        <dbReference type="SAM" id="SignalP"/>
    </source>
</evidence>
<evidence type="ECO:0000313" key="2">
    <source>
        <dbReference type="EMBL" id="EMR87495.1"/>
    </source>
</evidence>
<feature type="chain" id="PRO_5004086189" evidence="1">
    <location>
        <begin position="22"/>
        <end position="98"/>
    </location>
</feature>
<dbReference type="EMBL" id="KB707826">
    <property type="protein sequence ID" value="EMR87495.1"/>
    <property type="molecule type" value="Genomic_DNA"/>
</dbReference>
<sequence length="98" mass="10882">MVLPSWTGVIFVVSLSQITHGMPTSGGSNISEQSDSPAHIFRRQLPVFLNWPTDSPGNTKKDALTQAFKDMVKVVNQVLNSDTATYNAIFDKYFLPEH</sequence>
<dbReference type="OrthoDB" id="5300062at2759"/>
<reference evidence="3" key="1">
    <citation type="journal article" date="2013" name="Genome Announc.">
        <title>Draft genome sequence of Botrytis cinerea BcDW1, inoculum for noble rot of grape berries.</title>
        <authorList>
            <person name="Blanco-Ulate B."/>
            <person name="Allen G."/>
            <person name="Powell A.L."/>
            <person name="Cantu D."/>
        </authorList>
    </citation>
    <scope>NUCLEOTIDE SEQUENCE [LARGE SCALE GENOMIC DNA]</scope>
    <source>
        <strain evidence="3">BcDW1</strain>
    </source>
</reference>
<evidence type="ECO:0000313" key="3">
    <source>
        <dbReference type="Proteomes" id="UP000012045"/>
    </source>
</evidence>
<protein>
    <submittedName>
        <fullName evidence="2">Uncharacterized protein</fullName>
    </submittedName>
</protein>
<gene>
    <name evidence="2" type="ORF">BcDW1_3872</name>
</gene>
<name>M7U1R0_BOTF1</name>
<dbReference type="HOGENOM" id="CLU_2333375_0_0_1"/>